<dbReference type="PANTHER" id="PTHR22916:SF67">
    <property type="entry name" value="COLANIC ACID BIOSYNTHESIS GLYCOSYL TRANSFERASE WCAE-RELATED"/>
    <property type="match status" value="1"/>
</dbReference>
<evidence type="ECO:0000259" key="1">
    <source>
        <dbReference type="Pfam" id="PF00535"/>
    </source>
</evidence>
<organism evidence="2 3">
    <name type="scientific">Cloacibacterium rupense</name>
    <dbReference type="NCBI Taxonomy" id="517423"/>
    <lineage>
        <taxon>Bacteria</taxon>
        <taxon>Pseudomonadati</taxon>
        <taxon>Bacteroidota</taxon>
        <taxon>Flavobacteriia</taxon>
        <taxon>Flavobacteriales</taxon>
        <taxon>Weeksellaceae</taxon>
    </lineage>
</organism>
<proteinExistence type="predicted"/>
<dbReference type="CDD" id="cd06433">
    <property type="entry name" value="GT_2_WfgS_like"/>
    <property type="match status" value="1"/>
</dbReference>
<feature type="domain" description="Glycosyltransferase 2-like" evidence="1">
    <location>
        <begin position="4"/>
        <end position="96"/>
    </location>
</feature>
<dbReference type="Gene3D" id="3.90.550.10">
    <property type="entry name" value="Spore Coat Polysaccharide Biosynthesis Protein SpsA, Chain A"/>
    <property type="match status" value="1"/>
</dbReference>
<dbReference type="InterPro" id="IPR029044">
    <property type="entry name" value="Nucleotide-diphossugar_trans"/>
</dbReference>
<dbReference type="Proteomes" id="UP000620064">
    <property type="component" value="Unassembled WGS sequence"/>
</dbReference>
<protein>
    <submittedName>
        <fullName evidence="2">Glycosyl transferase</fullName>
    </submittedName>
</protein>
<evidence type="ECO:0000313" key="3">
    <source>
        <dbReference type="Proteomes" id="UP000620064"/>
    </source>
</evidence>
<sequence length="258" mass="30573">MKLSIITINYNNFEGLKKTFDSVFNQTFQDFEYIVIDGGSTDGSKELIEFNKDKISYWVSEPDKGIYNAMNKGIKVAKGEYLLFLNSGDYFYEQTVLKDNFFLFNDFDIIYFRSIIKKLDGTLKTGYVPNKLSFSFFFNSSLNHQSILHKKSLFEKYGYYDEELEIVSDWKFLLLALCKFNSSYRFVDNPFTVFEMGGVSNNLSKQMLLKKERDNVLKDHFEMFLDVYQNREKLESIFNYYNNSKRVRLLKILKILKK</sequence>
<evidence type="ECO:0000313" key="2">
    <source>
        <dbReference type="EMBL" id="GGP05327.1"/>
    </source>
</evidence>
<keyword evidence="2" id="KW-0808">Transferase</keyword>
<keyword evidence="3" id="KW-1185">Reference proteome</keyword>
<reference evidence="3" key="1">
    <citation type="journal article" date="2019" name="Int. J. Syst. Evol. Microbiol.">
        <title>The Global Catalogue of Microorganisms (GCM) 10K type strain sequencing project: providing services to taxonomists for standard genome sequencing and annotation.</title>
        <authorList>
            <consortium name="The Broad Institute Genomics Platform"/>
            <consortium name="The Broad Institute Genome Sequencing Center for Infectious Disease"/>
            <person name="Wu L."/>
            <person name="Ma J."/>
        </authorList>
    </citation>
    <scope>NUCLEOTIDE SEQUENCE [LARGE SCALE GENOMIC DNA]</scope>
    <source>
        <strain evidence="3">CGMCC 1.7656</strain>
    </source>
</reference>
<comment type="caution">
    <text evidence="2">The sequence shown here is derived from an EMBL/GenBank/DDBJ whole genome shotgun (WGS) entry which is preliminary data.</text>
</comment>
<dbReference type="RefSeq" id="WP_188618079.1">
    <property type="nucleotide sequence ID" value="NZ_BMLV01000005.1"/>
</dbReference>
<gene>
    <name evidence="2" type="ORF">GCM10010992_20970</name>
</gene>
<dbReference type="SUPFAM" id="SSF53448">
    <property type="entry name" value="Nucleotide-diphospho-sugar transferases"/>
    <property type="match status" value="1"/>
</dbReference>
<dbReference type="GO" id="GO:0016740">
    <property type="term" value="F:transferase activity"/>
    <property type="evidence" value="ECO:0007669"/>
    <property type="project" value="UniProtKB-KW"/>
</dbReference>
<accession>A0ABQ2NM20</accession>
<dbReference type="PANTHER" id="PTHR22916">
    <property type="entry name" value="GLYCOSYLTRANSFERASE"/>
    <property type="match status" value="1"/>
</dbReference>
<dbReference type="InterPro" id="IPR001173">
    <property type="entry name" value="Glyco_trans_2-like"/>
</dbReference>
<dbReference type="EMBL" id="BMLV01000005">
    <property type="protein sequence ID" value="GGP05327.1"/>
    <property type="molecule type" value="Genomic_DNA"/>
</dbReference>
<dbReference type="Pfam" id="PF00535">
    <property type="entry name" value="Glycos_transf_2"/>
    <property type="match status" value="1"/>
</dbReference>
<name>A0ABQ2NM20_9FLAO</name>